<organism evidence="7 8">
    <name type="scientific">Streptomyces johnsoniae</name>
    <dbReference type="NCBI Taxonomy" id="3075532"/>
    <lineage>
        <taxon>Bacteria</taxon>
        <taxon>Bacillati</taxon>
        <taxon>Actinomycetota</taxon>
        <taxon>Actinomycetes</taxon>
        <taxon>Kitasatosporales</taxon>
        <taxon>Streptomycetaceae</taxon>
        <taxon>Streptomyces</taxon>
    </lineage>
</organism>
<comment type="caution">
    <text evidence="7">The sequence shown here is derived from an EMBL/GenBank/DDBJ whole genome shotgun (WGS) entry which is preliminary data.</text>
</comment>
<sequence>MLGVLGVLGVLREEESDAPTAPQPVLGDLDELIAGWRAAGMTVRFQRTGTVRPLPSPLERTAYRVVQEALTNAGKHAPDSAARVHLRYRPPGLTVDIVTDTPRRGAATDAGGYGLTGLRERLALIGGEFPPAVGPTAPGGSAPHCRRTPRRRPWARSVSHR</sequence>
<evidence type="ECO:0000256" key="6">
    <source>
        <dbReference type="SAM" id="MobiDB-lite"/>
    </source>
</evidence>
<accession>A0ABU2S779</accession>
<reference evidence="8" key="1">
    <citation type="submission" date="2023-07" db="EMBL/GenBank/DDBJ databases">
        <title>30 novel species of actinomycetes from the DSMZ collection.</title>
        <authorList>
            <person name="Nouioui I."/>
        </authorList>
    </citation>
    <scope>NUCLEOTIDE SEQUENCE [LARGE SCALE GENOMIC DNA]</scope>
    <source>
        <strain evidence="8">DSM 41886</strain>
    </source>
</reference>
<dbReference type="PANTHER" id="PTHR24421:SF10">
    <property type="entry name" value="NITRATE_NITRITE SENSOR PROTEIN NARQ"/>
    <property type="match status" value="1"/>
</dbReference>
<evidence type="ECO:0000256" key="2">
    <source>
        <dbReference type="ARBA" id="ARBA00012438"/>
    </source>
</evidence>
<feature type="region of interest" description="Disordered" evidence="6">
    <location>
        <begin position="132"/>
        <end position="161"/>
    </location>
</feature>
<gene>
    <name evidence="7" type="ORF">RM779_18960</name>
</gene>
<dbReference type="Gene3D" id="3.30.565.10">
    <property type="entry name" value="Histidine kinase-like ATPase, C-terminal domain"/>
    <property type="match status" value="1"/>
</dbReference>
<keyword evidence="3" id="KW-0808">Transferase</keyword>
<evidence type="ECO:0000313" key="7">
    <source>
        <dbReference type="EMBL" id="MDT0444663.1"/>
    </source>
</evidence>
<dbReference type="EC" id="2.7.13.3" evidence="2"/>
<comment type="catalytic activity">
    <reaction evidence="1">
        <text>ATP + protein L-histidine = ADP + protein N-phospho-L-histidine.</text>
        <dbReference type="EC" id="2.7.13.3"/>
    </reaction>
</comment>
<dbReference type="RefSeq" id="WP_311618917.1">
    <property type="nucleotide sequence ID" value="NZ_JAVREV010000010.1"/>
</dbReference>
<feature type="compositionally biased region" description="Basic residues" evidence="6">
    <location>
        <begin position="144"/>
        <end position="161"/>
    </location>
</feature>
<keyword evidence="5" id="KW-0902">Two-component regulatory system</keyword>
<dbReference type="CDD" id="cd16917">
    <property type="entry name" value="HATPase_UhpB-NarQ-NarX-like"/>
    <property type="match status" value="1"/>
</dbReference>
<evidence type="ECO:0000256" key="4">
    <source>
        <dbReference type="ARBA" id="ARBA00022777"/>
    </source>
</evidence>
<dbReference type="PANTHER" id="PTHR24421">
    <property type="entry name" value="NITRATE/NITRITE SENSOR PROTEIN NARX-RELATED"/>
    <property type="match status" value="1"/>
</dbReference>
<evidence type="ECO:0000256" key="1">
    <source>
        <dbReference type="ARBA" id="ARBA00000085"/>
    </source>
</evidence>
<protein>
    <recommendedName>
        <fullName evidence="2">histidine kinase</fullName>
        <ecNumber evidence="2">2.7.13.3</ecNumber>
    </recommendedName>
</protein>
<keyword evidence="4" id="KW-0418">Kinase</keyword>
<dbReference type="Proteomes" id="UP001183615">
    <property type="component" value="Unassembled WGS sequence"/>
</dbReference>
<evidence type="ECO:0000256" key="5">
    <source>
        <dbReference type="ARBA" id="ARBA00023012"/>
    </source>
</evidence>
<keyword evidence="8" id="KW-1185">Reference proteome</keyword>
<dbReference type="SUPFAM" id="SSF55874">
    <property type="entry name" value="ATPase domain of HSP90 chaperone/DNA topoisomerase II/histidine kinase"/>
    <property type="match status" value="1"/>
</dbReference>
<proteinExistence type="predicted"/>
<name>A0ABU2S779_9ACTN</name>
<dbReference type="InterPro" id="IPR036890">
    <property type="entry name" value="HATPase_C_sf"/>
</dbReference>
<evidence type="ECO:0000256" key="3">
    <source>
        <dbReference type="ARBA" id="ARBA00022679"/>
    </source>
</evidence>
<dbReference type="EMBL" id="JAVREV010000010">
    <property type="protein sequence ID" value="MDT0444663.1"/>
    <property type="molecule type" value="Genomic_DNA"/>
</dbReference>
<dbReference type="InterPro" id="IPR050482">
    <property type="entry name" value="Sensor_HK_TwoCompSys"/>
</dbReference>
<evidence type="ECO:0000313" key="8">
    <source>
        <dbReference type="Proteomes" id="UP001183615"/>
    </source>
</evidence>